<dbReference type="Proteomes" id="UP000057737">
    <property type="component" value="Unassembled WGS sequence"/>
</dbReference>
<evidence type="ECO:0000256" key="8">
    <source>
        <dbReference type="ARBA" id="ARBA00023136"/>
    </source>
</evidence>
<evidence type="ECO:0000256" key="10">
    <source>
        <dbReference type="RuleBase" id="RU364005"/>
    </source>
</evidence>
<dbReference type="AlphaFoldDB" id="A0A109JUB1"/>
<comment type="subcellular location">
    <subcellularLocation>
        <location evidence="10">Cell outer membrane</location>
        <topology evidence="10">Multi-pass membrane protein</topology>
    </subcellularLocation>
</comment>
<dbReference type="GO" id="GO:0015288">
    <property type="term" value="F:porin activity"/>
    <property type="evidence" value="ECO:0007669"/>
    <property type="project" value="UniProtKB-KW"/>
</dbReference>
<evidence type="ECO:0000256" key="1">
    <source>
        <dbReference type="ARBA" id="ARBA00009521"/>
    </source>
</evidence>
<comment type="domain">
    <text evidence="10">Consists of 16-stranded beta-barrel sheets, with large surface-exposed loops, that form a transmembrane pore at the center of each barrel. The pore is partially ocluded by a peptide loop that folds into the pore lumen.</text>
</comment>
<evidence type="ECO:0000256" key="6">
    <source>
        <dbReference type="ARBA" id="ARBA00023065"/>
    </source>
</evidence>
<comment type="similarity">
    <text evidence="1 10">Belongs to the alphaproteobacteria porin family.</text>
</comment>
<keyword evidence="4 10" id="KW-0812">Transmembrane</keyword>
<reference evidence="11 12" key="1">
    <citation type="submission" date="2015-11" db="EMBL/GenBank/DDBJ databases">
        <title>Draft Genome Sequence of the Strain BR 10303 (Bradyrhizobium sp.) isolated from nodules of Centrolobium paraense.</title>
        <authorList>
            <person name="Zelli J.E."/>
            <person name="Simoes-Araujo J.L."/>
            <person name="Barauna A.C."/>
            <person name="Silva K."/>
        </authorList>
    </citation>
    <scope>NUCLEOTIDE SEQUENCE [LARGE SCALE GENOMIC DNA]</scope>
    <source>
        <strain evidence="11 12">BR 10303</strain>
    </source>
</reference>
<sequence length="504" mass="53023">MEPRTIKRVVLTFAAGAVACGGAQAADLPLKAKAVEYVKACSLYGAGFYYIPGTDTCIKLGGYLRVEAAFWTNSVYNTSVSGPGGAQNRLSNYYSARSREDFTIDTRTATEYGVVRTFFETTFTWTTGSTAAMGTGATSYSGDGLGLGTLGVYLAFIQFGGFMMGKAISQFSTPWMNYPANNFSGLPGGGGDSTGVNQLSYTADFGLGITATISAQDPTAYYQTNIWNTTNATAGGIVTGVYGSQSFGGTRAPDVIGRIRIDQPWGLFQASLAAHNNHAAYYGASETSGHARDKWGWAGQLALSIANIPTGAGDSINLQGVYTDGASMFNIQENLSTAWAMYGGSSRTAAYQSIGIAGVSDAIYSGASAATGTGLDLTKTYGFNAGYTHNWNPYWNTAVYGGWGAVRYTDAAKALICGSVGMAALELTGVCNPDFNIAAVGTITRWTPVNNLTFSADFAATFLDQKYSGTITAPTVAAAAKPVAAYELKSQSRLSLLLRVQRNW</sequence>
<dbReference type="GO" id="GO:0046930">
    <property type="term" value="C:pore complex"/>
    <property type="evidence" value="ECO:0007669"/>
    <property type="project" value="UniProtKB-KW"/>
</dbReference>
<dbReference type="Pfam" id="PF02530">
    <property type="entry name" value="Porin_2"/>
    <property type="match status" value="1"/>
</dbReference>
<evidence type="ECO:0000256" key="3">
    <source>
        <dbReference type="ARBA" id="ARBA00022452"/>
    </source>
</evidence>
<evidence type="ECO:0000256" key="5">
    <source>
        <dbReference type="ARBA" id="ARBA00022729"/>
    </source>
</evidence>
<comment type="function">
    <text evidence="10">Forms passive diffusion pores that allow small molecular weight hydrophilic materials across the outer membrane.</text>
</comment>
<name>A0A109JUB1_9BRAD</name>
<organism evidence="11 12">
    <name type="scientific">Bradyrhizobium macuxiense</name>
    <dbReference type="NCBI Taxonomy" id="1755647"/>
    <lineage>
        <taxon>Bacteria</taxon>
        <taxon>Pseudomonadati</taxon>
        <taxon>Pseudomonadota</taxon>
        <taxon>Alphaproteobacteria</taxon>
        <taxon>Hyphomicrobiales</taxon>
        <taxon>Nitrobacteraceae</taxon>
        <taxon>Bradyrhizobium</taxon>
    </lineage>
</organism>
<keyword evidence="9 10" id="KW-0998">Cell outer membrane</keyword>
<keyword evidence="3 10" id="KW-1134">Transmembrane beta strand</keyword>
<keyword evidence="2 10" id="KW-0813">Transport</keyword>
<dbReference type="OrthoDB" id="7801681at2"/>
<dbReference type="PROSITE" id="PS51257">
    <property type="entry name" value="PROKAR_LIPOPROTEIN"/>
    <property type="match status" value="1"/>
</dbReference>
<feature type="chain" id="PRO_5009361558" description="Porin" evidence="10">
    <location>
        <begin position="26"/>
        <end position="504"/>
    </location>
</feature>
<keyword evidence="6 10" id="KW-0406">Ion transport</keyword>
<protein>
    <recommendedName>
        <fullName evidence="10">Porin</fullName>
    </recommendedName>
</protein>
<evidence type="ECO:0000256" key="2">
    <source>
        <dbReference type="ARBA" id="ARBA00022448"/>
    </source>
</evidence>
<proteinExistence type="inferred from homology"/>
<evidence type="ECO:0000313" key="11">
    <source>
        <dbReference type="EMBL" id="KWV55248.1"/>
    </source>
</evidence>
<feature type="signal peptide" evidence="10">
    <location>
        <begin position="1"/>
        <end position="25"/>
    </location>
</feature>
<dbReference type="GO" id="GO:0006811">
    <property type="term" value="P:monoatomic ion transport"/>
    <property type="evidence" value="ECO:0007669"/>
    <property type="project" value="UniProtKB-KW"/>
</dbReference>
<dbReference type="InterPro" id="IPR003684">
    <property type="entry name" value="Porin_alphabac"/>
</dbReference>
<evidence type="ECO:0000256" key="7">
    <source>
        <dbReference type="ARBA" id="ARBA00023114"/>
    </source>
</evidence>
<keyword evidence="7 10" id="KW-0626">Porin</keyword>
<evidence type="ECO:0000256" key="9">
    <source>
        <dbReference type="ARBA" id="ARBA00023237"/>
    </source>
</evidence>
<comment type="caution">
    <text evidence="11">The sequence shown here is derived from an EMBL/GenBank/DDBJ whole genome shotgun (WGS) entry which is preliminary data.</text>
</comment>
<gene>
    <name evidence="11" type="ORF">AS156_05975</name>
</gene>
<keyword evidence="5 10" id="KW-0732">Signal</keyword>
<dbReference type="EMBL" id="LNCU01000064">
    <property type="protein sequence ID" value="KWV55248.1"/>
    <property type="molecule type" value="Genomic_DNA"/>
</dbReference>
<evidence type="ECO:0000313" key="12">
    <source>
        <dbReference type="Proteomes" id="UP000057737"/>
    </source>
</evidence>
<accession>A0A109JUB1</accession>
<keyword evidence="12" id="KW-1185">Reference proteome</keyword>
<keyword evidence="8 10" id="KW-0472">Membrane</keyword>
<dbReference type="GO" id="GO:0009279">
    <property type="term" value="C:cell outer membrane"/>
    <property type="evidence" value="ECO:0007669"/>
    <property type="project" value="UniProtKB-SubCell"/>
</dbReference>
<evidence type="ECO:0000256" key="4">
    <source>
        <dbReference type="ARBA" id="ARBA00022692"/>
    </source>
</evidence>